<dbReference type="GO" id="GO:0016757">
    <property type="term" value="F:glycosyltransferase activity"/>
    <property type="evidence" value="ECO:0007669"/>
    <property type="project" value="UniProtKB-KW"/>
</dbReference>
<dbReference type="PANTHER" id="PTHR47844">
    <property type="entry name" value="SYNTHASE CPS1, PUTATIVE (AFU_ORTHOLOGUE AFUA_7G02500)-RELATED"/>
    <property type="match status" value="1"/>
</dbReference>
<gene>
    <name evidence="9" type="ORF">M011DRAFT_475759</name>
</gene>
<keyword evidence="6 8" id="KW-0472">Membrane</keyword>
<comment type="subcellular location">
    <subcellularLocation>
        <location evidence="1">Membrane</location>
    </subcellularLocation>
</comment>
<sequence>MQQTGSGDSFWPAFWMLMFWCTAMKLVKLMPHYRKHPVDIFYFPAHLLFSWFGTVVKLYAMCTCGNTFWATSAAANKQLEAAGKIDPLVIVGVLADGNGTVTPPNETVEGEKED</sequence>
<keyword evidence="10" id="KW-1185">Reference proteome</keyword>
<proteinExistence type="predicted"/>
<keyword evidence="5 8" id="KW-1133">Transmembrane helix</keyword>
<keyword evidence="7" id="KW-0325">Glycoprotein</keyword>
<protein>
    <submittedName>
        <fullName evidence="9">Uncharacterized protein</fullName>
    </submittedName>
</protein>
<evidence type="ECO:0000256" key="7">
    <source>
        <dbReference type="ARBA" id="ARBA00023180"/>
    </source>
</evidence>
<organism evidence="9 10">
    <name type="scientific">Sporormia fimetaria CBS 119925</name>
    <dbReference type="NCBI Taxonomy" id="1340428"/>
    <lineage>
        <taxon>Eukaryota</taxon>
        <taxon>Fungi</taxon>
        <taxon>Dikarya</taxon>
        <taxon>Ascomycota</taxon>
        <taxon>Pezizomycotina</taxon>
        <taxon>Dothideomycetes</taxon>
        <taxon>Pleosporomycetidae</taxon>
        <taxon>Pleosporales</taxon>
        <taxon>Sporormiaceae</taxon>
        <taxon>Sporormia</taxon>
    </lineage>
</organism>
<keyword evidence="2" id="KW-0328">Glycosyltransferase</keyword>
<evidence type="ECO:0000256" key="8">
    <source>
        <dbReference type="SAM" id="Phobius"/>
    </source>
</evidence>
<dbReference type="PANTHER" id="PTHR47844:SF1">
    <property type="entry name" value="EXOSTOSIN-LIKE 2"/>
    <property type="match status" value="1"/>
</dbReference>
<dbReference type="InterPro" id="IPR052427">
    <property type="entry name" value="Glycosyltrans_GT2/GT47"/>
</dbReference>
<keyword evidence="3" id="KW-0808">Transferase</keyword>
<name>A0A6A6VEI3_9PLEO</name>
<dbReference type="EMBL" id="MU006567">
    <property type="protein sequence ID" value="KAF2749008.1"/>
    <property type="molecule type" value="Genomic_DNA"/>
</dbReference>
<evidence type="ECO:0000256" key="1">
    <source>
        <dbReference type="ARBA" id="ARBA00004370"/>
    </source>
</evidence>
<feature type="transmembrane region" description="Helical" evidence="8">
    <location>
        <begin position="40"/>
        <end position="60"/>
    </location>
</feature>
<feature type="transmembrane region" description="Helical" evidence="8">
    <location>
        <begin position="12"/>
        <end position="28"/>
    </location>
</feature>
<evidence type="ECO:0000256" key="5">
    <source>
        <dbReference type="ARBA" id="ARBA00022989"/>
    </source>
</evidence>
<keyword evidence="4 8" id="KW-0812">Transmembrane</keyword>
<evidence type="ECO:0000256" key="4">
    <source>
        <dbReference type="ARBA" id="ARBA00022692"/>
    </source>
</evidence>
<reference evidence="9" key="1">
    <citation type="journal article" date="2020" name="Stud. Mycol.">
        <title>101 Dothideomycetes genomes: a test case for predicting lifestyles and emergence of pathogens.</title>
        <authorList>
            <person name="Haridas S."/>
            <person name="Albert R."/>
            <person name="Binder M."/>
            <person name="Bloem J."/>
            <person name="Labutti K."/>
            <person name="Salamov A."/>
            <person name="Andreopoulos B."/>
            <person name="Baker S."/>
            <person name="Barry K."/>
            <person name="Bills G."/>
            <person name="Bluhm B."/>
            <person name="Cannon C."/>
            <person name="Castanera R."/>
            <person name="Culley D."/>
            <person name="Daum C."/>
            <person name="Ezra D."/>
            <person name="Gonzalez J."/>
            <person name="Henrissat B."/>
            <person name="Kuo A."/>
            <person name="Liang C."/>
            <person name="Lipzen A."/>
            <person name="Lutzoni F."/>
            <person name="Magnuson J."/>
            <person name="Mondo S."/>
            <person name="Nolan M."/>
            <person name="Ohm R."/>
            <person name="Pangilinan J."/>
            <person name="Park H.-J."/>
            <person name="Ramirez L."/>
            <person name="Alfaro M."/>
            <person name="Sun H."/>
            <person name="Tritt A."/>
            <person name="Yoshinaga Y."/>
            <person name="Zwiers L.-H."/>
            <person name="Turgeon B."/>
            <person name="Goodwin S."/>
            <person name="Spatafora J."/>
            <person name="Crous P."/>
            <person name="Grigoriev I."/>
        </authorList>
    </citation>
    <scope>NUCLEOTIDE SEQUENCE</scope>
    <source>
        <strain evidence="9">CBS 119925</strain>
    </source>
</reference>
<dbReference type="Proteomes" id="UP000799440">
    <property type="component" value="Unassembled WGS sequence"/>
</dbReference>
<evidence type="ECO:0000313" key="9">
    <source>
        <dbReference type="EMBL" id="KAF2749008.1"/>
    </source>
</evidence>
<dbReference type="AlphaFoldDB" id="A0A6A6VEI3"/>
<dbReference type="OrthoDB" id="2849215at2759"/>
<evidence type="ECO:0000313" key="10">
    <source>
        <dbReference type="Proteomes" id="UP000799440"/>
    </source>
</evidence>
<evidence type="ECO:0000256" key="3">
    <source>
        <dbReference type="ARBA" id="ARBA00022679"/>
    </source>
</evidence>
<accession>A0A6A6VEI3</accession>
<dbReference type="GO" id="GO:0016020">
    <property type="term" value="C:membrane"/>
    <property type="evidence" value="ECO:0007669"/>
    <property type="project" value="UniProtKB-SubCell"/>
</dbReference>
<evidence type="ECO:0000256" key="2">
    <source>
        <dbReference type="ARBA" id="ARBA00022676"/>
    </source>
</evidence>
<evidence type="ECO:0000256" key="6">
    <source>
        <dbReference type="ARBA" id="ARBA00023136"/>
    </source>
</evidence>